<evidence type="ECO:0000256" key="16">
    <source>
        <dbReference type="ARBA" id="ARBA00042798"/>
    </source>
</evidence>
<dbReference type="GO" id="GO:0006260">
    <property type="term" value="P:DNA replication"/>
    <property type="evidence" value="ECO:0007669"/>
    <property type="project" value="UniProtKB-KW"/>
</dbReference>
<dbReference type="PANTHER" id="PTHR47707">
    <property type="entry name" value="8-OXO-DGTP DIPHOSPHATASE"/>
    <property type="match status" value="1"/>
</dbReference>
<evidence type="ECO:0000256" key="1">
    <source>
        <dbReference type="ARBA" id="ARBA00001946"/>
    </source>
</evidence>
<evidence type="ECO:0000259" key="18">
    <source>
        <dbReference type="PROSITE" id="PS51462"/>
    </source>
</evidence>
<name>A0A6C0RGU1_9BACT</name>
<accession>A0A6C0RGU1</accession>
<evidence type="ECO:0000256" key="2">
    <source>
        <dbReference type="ARBA" id="ARBA00005582"/>
    </source>
</evidence>
<keyword evidence="8" id="KW-0460">Magnesium</keyword>
<dbReference type="InterPro" id="IPR015797">
    <property type="entry name" value="NUDIX_hydrolase-like_dom_sf"/>
</dbReference>
<evidence type="ECO:0000256" key="15">
    <source>
        <dbReference type="ARBA" id="ARBA00041979"/>
    </source>
</evidence>
<dbReference type="CDD" id="cd03425">
    <property type="entry name" value="NUDIX_MutT_NudA_like"/>
    <property type="match status" value="1"/>
</dbReference>
<reference evidence="19 20" key="1">
    <citation type="submission" date="2020-02" db="EMBL/GenBank/DDBJ databases">
        <title>Genome sequencing for Draconibacterium sp. strain M1.</title>
        <authorList>
            <person name="Park S.-J."/>
        </authorList>
    </citation>
    <scope>NUCLEOTIDE SEQUENCE [LARGE SCALE GENOMIC DNA]</scope>
    <source>
        <strain evidence="19 20">M1</strain>
    </source>
</reference>
<dbReference type="GO" id="GO:0006281">
    <property type="term" value="P:DNA repair"/>
    <property type="evidence" value="ECO:0007669"/>
    <property type="project" value="UniProtKB-KW"/>
</dbReference>
<dbReference type="AlphaFoldDB" id="A0A6C0RGU1"/>
<keyword evidence="3" id="KW-0515">Mutator protein</keyword>
<evidence type="ECO:0000256" key="4">
    <source>
        <dbReference type="ARBA" id="ARBA00022705"/>
    </source>
</evidence>
<feature type="domain" description="Nudix hydrolase" evidence="18">
    <location>
        <begin position="1"/>
        <end position="125"/>
    </location>
</feature>
<evidence type="ECO:0000256" key="12">
    <source>
        <dbReference type="ARBA" id="ARBA00038905"/>
    </source>
</evidence>
<dbReference type="GO" id="GO:0044715">
    <property type="term" value="F:8-oxo-dGDP phosphatase activity"/>
    <property type="evidence" value="ECO:0007669"/>
    <property type="project" value="TreeGrafter"/>
</dbReference>
<evidence type="ECO:0000256" key="6">
    <source>
        <dbReference type="ARBA" id="ARBA00022763"/>
    </source>
</evidence>
<protein>
    <recommendedName>
        <fullName evidence="13">8-oxo-dGTP diphosphatase</fullName>
        <ecNumber evidence="12">3.6.1.55</ecNumber>
    </recommendedName>
    <alternativeName>
        <fullName evidence="16">7,8-dihydro-8-oxoguanine-triphosphatase</fullName>
    </alternativeName>
    <alternativeName>
        <fullName evidence="15">Mutator protein MutT</fullName>
    </alternativeName>
    <alternativeName>
        <fullName evidence="14">dGTP pyrophosphohydrolase</fullName>
    </alternativeName>
</protein>
<evidence type="ECO:0000256" key="5">
    <source>
        <dbReference type="ARBA" id="ARBA00022723"/>
    </source>
</evidence>
<evidence type="ECO:0000313" key="19">
    <source>
        <dbReference type="EMBL" id="QIA09640.1"/>
    </source>
</evidence>
<dbReference type="RefSeq" id="WP_163348610.1">
    <property type="nucleotide sequence ID" value="NZ_CP048409.1"/>
</dbReference>
<dbReference type="PRINTS" id="PR00502">
    <property type="entry name" value="NUDIXFAMILY"/>
</dbReference>
<evidence type="ECO:0000256" key="8">
    <source>
        <dbReference type="ARBA" id="ARBA00022842"/>
    </source>
</evidence>
<comment type="similarity">
    <text evidence="2 17">Belongs to the Nudix hydrolase family.</text>
</comment>
<dbReference type="Gene3D" id="3.90.79.10">
    <property type="entry name" value="Nucleoside Triphosphate Pyrophosphohydrolase"/>
    <property type="match status" value="1"/>
</dbReference>
<dbReference type="EC" id="3.6.1.55" evidence="12"/>
<keyword evidence="6" id="KW-0227">DNA damage</keyword>
<dbReference type="EMBL" id="CP048409">
    <property type="protein sequence ID" value="QIA09640.1"/>
    <property type="molecule type" value="Genomic_DNA"/>
</dbReference>
<dbReference type="PROSITE" id="PS51462">
    <property type="entry name" value="NUDIX"/>
    <property type="match status" value="1"/>
</dbReference>
<sequence>MIQVTCAIIIDQGKILVAQNKENSDHPFQWEFPGGKIKSGETERDCIVREIEEELNLTVEIAEALIPVEHNYEIKVIRLIPFVCSLVSGHLKLNDHKAIKWVDEDELDKLDFAEADRVLIQKSENRERLKKYLGEKMH</sequence>
<comment type="catalytic activity">
    <reaction evidence="10">
        <text>8-oxo-dGTP + H2O = 8-oxo-dGMP + diphosphate + H(+)</text>
        <dbReference type="Rhea" id="RHEA:31575"/>
        <dbReference type="ChEBI" id="CHEBI:15377"/>
        <dbReference type="ChEBI" id="CHEBI:15378"/>
        <dbReference type="ChEBI" id="CHEBI:33019"/>
        <dbReference type="ChEBI" id="CHEBI:63224"/>
        <dbReference type="ChEBI" id="CHEBI:77896"/>
        <dbReference type="EC" id="3.6.1.55"/>
    </reaction>
</comment>
<dbReference type="Pfam" id="PF00293">
    <property type="entry name" value="NUDIX"/>
    <property type="match status" value="1"/>
</dbReference>
<dbReference type="GO" id="GO:0046872">
    <property type="term" value="F:metal ion binding"/>
    <property type="evidence" value="ECO:0007669"/>
    <property type="project" value="UniProtKB-KW"/>
</dbReference>
<dbReference type="GO" id="GO:0008413">
    <property type="term" value="F:8-oxo-7,8-dihydroguanosine triphosphate pyrophosphatase activity"/>
    <property type="evidence" value="ECO:0007669"/>
    <property type="project" value="TreeGrafter"/>
</dbReference>
<keyword evidence="9" id="KW-0234">DNA repair</keyword>
<dbReference type="InterPro" id="IPR000086">
    <property type="entry name" value="NUDIX_hydrolase_dom"/>
</dbReference>
<organism evidence="19 20">
    <name type="scientific">Draconibacterium halophilum</name>
    <dbReference type="NCBI Taxonomy" id="2706887"/>
    <lineage>
        <taxon>Bacteria</taxon>
        <taxon>Pseudomonadati</taxon>
        <taxon>Bacteroidota</taxon>
        <taxon>Bacteroidia</taxon>
        <taxon>Marinilabiliales</taxon>
        <taxon>Prolixibacteraceae</taxon>
        <taxon>Draconibacterium</taxon>
    </lineage>
</organism>
<evidence type="ECO:0000256" key="3">
    <source>
        <dbReference type="ARBA" id="ARBA00022457"/>
    </source>
</evidence>
<keyword evidence="5" id="KW-0479">Metal-binding</keyword>
<keyword evidence="7 17" id="KW-0378">Hydrolase</keyword>
<gene>
    <name evidence="19" type="ORF">G0Q07_18870</name>
</gene>
<dbReference type="PROSITE" id="PS00893">
    <property type="entry name" value="NUDIX_BOX"/>
    <property type="match status" value="1"/>
</dbReference>
<dbReference type="InterPro" id="IPR020084">
    <property type="entry name" value="NUDIX_hydrolase_CS"/>
</dbReference>
<comment type="catalytic activity">
    <reaction evidence="11">
        <text>8-oxo-GTP + H2O = 8-oxo-GMP + diphosphate + H(+)</text>
        <dbReference type="Rhea" id="RHEA:67616"/>
        <dbReference type="ChEBI" id="CHEBI:15377"/>
        <dbReference type="ChEBI" id="CHEBI:15378"/>
        <dbReference type="ChEBI" id="CHEBI:33019"/>
        <dbReference type="ChEBI" id="CHEBI:143553"/>
        <dbReference type="ChEBI" id="CHEBI:145694"/>
    </reaction>
</comment>
<dbReference type="KEGG" id="drc:G0Q07_18870"/>
<dbReference type="PANTHER" id="PTHR47707:SF1">
    <property type="entry name" value="NUDIX HYDROLASE FAMILY PROTEIN"/>
    <property type="match status" value="1"/>
</dbReference>
<keyword evidence="4" id="KW-0235">DNA replication</keyword>
<evidence type="ECO:0000256" key="14">
    <source>
        <dbReference type="ARBA" id="ARBA00041592"/>
    </source>
</evidence>
<comment type="cofactor">
    <cofactor evidence="1">
        <name>Mg(2+)</name>
        <dbReference type="ChEBI" id="CHEBI:18420"/>
    </cofactor>
</comment>
<keyword evidence="20" id="KW-1185">Reference proteome</keyword>
<evidence type="ECO:0000256" key="13">
    <source>
        <dbReference type="ARBA" id="ARBA00040794"/>
    </source>
</evidence>
<evidence type="ECO:0000256" key="10">
    <source>
        <dbReference type="ARBA" id="ARBA00035861"/>
    </source>
</evidence>
<dbReference type="InterPro" id="IPR047127">
    <property type="entry name" value="MutT-like"/>
</dbReference>
<evidence type="ECO:0000256" key="9">
    <source>
        <dbReference type="ARBA" id="ARBA00023204"/>
    </source>
</evidence>
<dbReference type="GO" id="GO:0035539">
    <property type="term" value="F:8-oxo-7,8-dihydrodeoxyguanosine triphosphate pyrophosphatase activity"/>
    <property type="evidence" value="ECO:0007669"/>
    <property type="project" value="UniProtKB-EC"/>
</dbReference>
<dbReference type="InterPro" id="IPR020476">
    <property type="entry name" value="Nudix_hydrolase"/>
</dbReference>
<evidence type="ECO:0000256" key="17">
    <source>
        <dbReference type="RuleBase" id="RU003476"/>
    </source>
</evidence>
<evidence type="ECO:0000256" key="7">
    <source>
        <dbReference type="ARBA" id="ARBA00022801"/>
    </source>
</evidence>
<proteinExistence type="inferred from homology"/>
<evidence type="ECO:0000256" key="11">
    <source>
        <dbReference type="ARBA" id="ARBA00036904"/>
    </source>
</evidence>
<dbReference type="SUPFAM" id="SSF55811">
    <property type="entry name" value="Nudix"/>
    <property type="match status" value="1"/>
</dbReference>
<dbReference type="GO" id="GO:0044716">
    <property type="term" value="F:8-oxo-GDP phosphatase activity"/>
    <property type="evidence" value="ECO:0007669"/>
    <property type="project" value="TreeGrafter"/>
</dbReference>
<dbReference type="Proteomes" id="UP000474630">
    <property type="component" value="Chromosome"/>
</dbReference>
<evidence type="ECO:0000313" key="20">
    <source>
        <dbReference type="Proteomes" id="UP000474630"/>
    </source>
</evidence>